<feature type="coiled-coil region" evidence="1">
    <location>
        <begin position="56"/>
        <end position="302"/>
    </location>
</feature>
<keyword evidence="3" id="KW-1185">Reference proteome</keyword>
<name>A0A453KWX5_AEGTS</name>
<evidence type="ECO:0000313" key="3">
    <source>
        <dbReference type="Proteomes" id="UP000015105"/>
    </source>
</evidence>
<evidence type="ECO:0000313" key="2">
    <source>
        <dbReference type="EnsemblPlants" id="AET5Gv20540500.13"/>
    </source>
</evidence>
<keyword evidence="1" id="KW-0175">Coiled coil</keyword>
<organism evidence="2 3">
    <name type="scientific">Aegilops tauschii subsp. strangulata</name>
    <name type="common">Goatgrass</name>
    <dbReference type="NCBI Taxonomy" id="200361"/>
    <lineage>
        <taxon>Eukaryota</taxon>
        <taxon>Viridiplantae</taxon>
        <taxon>Streptophyta</taxon>
        <taxon>Embryophyta</taxon>
        <taxon>Tracheophyta</taxon>
        <taxon>Spermatophyta</taxon>
        <taxon>Magnoliopsida</taxon>
        <taxon>Liliopsida</taxon>
        <taxon>Poales</taxon>
        <taxon>Poaceae</taxon>
        <taxon>BOP clade</taxon>
        <taxon>Pooideae</taxon>
        <taxon>Triticodae</taxon>
        <taxon>Triticeae</taxon>
        <taxon>Triticinae</taxon>
        <taxon>Aegilops</taxon>
    </lineage>
</organism>
<dbReference type="AlphaFoldDB" id="A0A453KWX5"/>
<reference evidence="3" key="2">
    <citation type="journal article" date="2017" name="Nat. Plants">
        <title>The Aegilops tauschii genome reveals multiple impacts of transposons.</title>
        <authorList>
            <person name="Zhao G."/>
            <person name="Zou C."/>
            <person name="Li K."/>
            <person name="Wang K."/>
            <person name="Li T."/>
            <person name="Gao L."/>
            <person name="Zhang X."/>
            <person name="Wang H."/>
            <person name="Yang Z."/>
            <person name="Liu X."/>
            <person name="Jiang W."/>
            <person name="Mao L."/>
            <person name="Kong X."/>
            <person name="Jiao Y."/>
            <person name="Jia J."/>
        </authorList>
    </citation>
    <scope>NUCLEOTIDE SEQUENCE [LARGE SCALE GENOMIC DNA]</scope>
    <source>
        <strain evidence="3">cv. AL8/78</strain>
    </source>
</reference>
<dbReference type="Proteomes" id="UP000015105">
    <property type="component" value="Chromosome 5D"/>
</dbReference>
<dbReference type="SUPFAM" id="SSF57997">
    <property type="entry name" value="Tropomyosin"/>
    <property type="match status" value="1"/>
</dbReference>
<accession>A0A453KWX5</accession>
<protein>
    <submittedName>
        <fullName evidence="2">Uncharacterized protein</fullName>
    </submittedName>
</protein>
<sequence length="433" mass="50305">METQGISVQMDQTTHSVDNAISFIEELFQSLSAIAENVTEFKQSSYGHIKQSSYMIMDHEKMSKTLMEKISRLELEKKLLHEQFLNQQDELQRMKSSLESCEKSKDDCILQHELEKDNILSELLTLQKEVLTLSSSSLMKEKESIRKELERTKTKLRETDNKLKNYVQEKIKLEGEKAEAHREIKKLQSQRTHLERDLRKHDSVTVDKRHELNVKPEELAGFFDQAVQLQEEYQRLEIHASDMEDEIASLQETLATLTAEKEEALSKVEFMVLEQEDLENRLTSAESKINSLNEEIAVLTKKLDESEYFGRKLEASLSSISKEKEDLGMVISFTVLSKTSTLSIICFIFLCSEMQQLTDVLLEMESERSMWIAKEKAYLETKQQLDICTDENSKLSEDLVKVRQELVQCRELLKTLEDKMILSVEHNTNEEKC</sequence>
<dbReference type="EnsemblPlants" id="AET5Gv20540500.13">
    <property type="protein sequence ID" value="AET5Gv20540500.13"/>
    <property type="gene ID" value="AET5Gv20540500"/>
</dbReference>
<feature type="coiled-coil region" evidence="1">
    <location>
        <begin position="385"/>
        <end position="419"/>
    </location>
</feature>
<evidence type="ECO:0000256" key="1">
    <source>
        <dbReference type="SAM" id="Coils"/>
    </source>
</evidence>
<dbReference type="Gene3D" id="1.20.5.340">
    <property type="match status" value="1"/>
</dbReference>
<reference evidence="2" key="5">
    <citation type="journal article" date="2021" name="G3 (Bethesda)">
        <title>Aegilops tauschii genome assembly Aet v5.0 features greater sequence contiguity and improved annotation.</title>
        <authorList>
            <person name="Wang L."/>
            <person name="Zhu T."/>
            <person name="Rodriguez J.C."/>
            <person name="Deal K.R."/>
            <person name="Dubcovsky J."/>
            <person name="McGuire P.E."/>
            <person name="Lux T."/>
            <person name="Spannagl M."/>
            <person name="Mayer K.F.X."/>
            <person name="Baldrich P."/>
            <person name="Meyers B.C."/>
            <person name="Huo N."/>
            <person name="Gu Y.Q."/>
            <person name="Zhou H."/>
            <person name="Devos K.M."/>
            <person name="Bennetzen J.L."/>
            <person name="Unver T."/>
            <person name="Budak H."/>
            <person name="Gulick P.J."/>
            <person name="Galiba G."/>
            <person name="Kalapos B."/>
            <person name="Nelson D.R."/>
            <person name="Li P."/>
            <person name="You F.M."/>
            <person name="Luo M.C."/>
            <person name="Dvorak J."/>
        </authorList>
    </citation>
    <scope>NUCLEOTIDE SEQUENCE [LARGE SCALE GENOMIC DNA]</scope>
    <source>
        <strain evidence="2">cv. AL8/78</strain>
    </source>
</reference>
<dbReference type="PANTHER" id="PTHR36362:SF3">
    <property type="entry name" value="PROTEIN HOOK HOMOLOG 3-LIKE"/>
    <property type="match status" value="1"/>
</dbReference>
<dbReference type="PANTHER" id="PTHR36362">
    <property type="entry name" value="DNA-DIRECTED RNA POLYMERASE SUBUNIT BETA"/>
    <property type="match status" value="1"/>
</dbReference>
<proteinExistence type="predicted"/>
<reference evidence="3" key="1">
    <citation type="journal article" date="2014" name="Science">
        <title>Ancient hybridizations among the ancestral genomes of bread wheat.</title>
        <authorList>
            <consortium name="International Wheat Genome Sequencing Consortium,"/>
            <person name="Marcussen T."/>
            <person name="Sandve S.R."/>
            <person name="Heier L."/>
            <person name="Spannagl M."/>
            <person name="Pfeifer M."/>
            <person name="Jakobsen K.S."/>
            <person name="Wulff B.B."/>
            <person name="Steuernagel B."/>
            <person name="Mayer K.F."/>
            <person name="Olsen O.A."/>
        </authorList>
    </citation>
    <scope>NUCLEOTIDE SEQUENCE [LARGE SCALE GENOMIC DNA]</scope>
    <source>
        <strain evidence="3">cv. AL8/78</strain>
    </source>
</reference>
<dbReference type="GO" id="GO:0012505">
    <property type="term" value="C:endomembrane system"/>
    <property type="evidence" value="ECO:0007669"/>
    <property type="project" value="TreeGrafter"/>
</dbReference>
<reference evidence="2" key="4">
    <citation type="submission" date="2019-03" db="UniProtKB">
        <authorList>
            <consortium name="EnsemblPlants"/>
        </authorList>
    </citation>
    <scope>IDENTIFICATION</scope>
</reference>
<reference evidence="2" key="3">
    <citation type="journal article" date="2017" name="Nature">
        <title>Genome sequence of the progenitor of the wheat D genome Aegilops tauschii.</title>
        <authorList>
            <person name="Luo M.C."/>
            <person name="Gu Y.Q."/>
            <person name="Puiu D."/>
            <person name="Wang H."/>
            <person name="Twardziok S.O."/>
            <person name="Deal K.R."/>
            <person name="Huo N."/>
            <person name="Zhu T."/>
            <person name="Wang L."/>
            <person name="Wang Y."/>
            <person name="McGuire P.E."/>
            <person name="Liu S."/>
            <person name="Long H."/>
            <person name="Ramasamy R.K."/>
            <person name="Rodriguez J.C."/>
            <person name="Van S.L."/>
            <person name="Yuan L."/>
            <person name="Wang Z."/>
            <person name="Xia Z."/>
            <person name="Xiao L."/>
            <person name="Anderson O.D."/>
            <person name="Ouyang S."/>
            <person name="Liang Y."/>
            <person name="Zimin A.V."/>
            <person name="Pertea G."/>
            <person name="Qi P."/>
            <person name="Bennetzen J.L."/>
            <person name="Dai X."/>
            <person name="Dawson M.W."/>
            <person name="Muller H.G."/>
            <person name="Kugler K."/>
            <person name="Rivarola-Duarte L."/>
            <person name="Spannagl M."/>
            <person name="Mayer K.F.X."/>
            <person name="Lu F.H."/>
            <person name="Bevan M.W."/>
            <person name="Leroy P."/>
            <person name="Li P."/>
            <person name="You F.M."/>
            <person name="Sun Q."/>
            <person name="Liu Z."/>
            <person name="Lyons E."/>
            <person name="Wicker T."/>
            <person name="Salzberg S.L."/>
            <person name="Devos K.M."/>
            <person name="Dvorak J."/>
        </authorList>
    </citation>
    <scope>NUCLEOTIDE SEQUENCE [LARGE SCALE GENOMIC DNA]</scope>
    <source>
        <strain evidence="2">cv. AL8/78</strain>
    </source>
</reference>
<dbReference type="Gramene" id="AET5Gv20540500.13">
    <property type="protein sequence ID" value="AET5Gv20540500.13"/>
    <property type="gene ID" value="AET5Gv20540500"/>
</dbReference>